<name>A0A0N5BBT7_STREA</name>
<dbReference type="Proteomes" id="UP000046392">
    <property type="component" value="Unplaced"/>
</dbReference>
<keyword evidence="1" id="KW-1133">Transmembrane helix</keyword>
<sequence>MDNLVTITTFFFLLGILSNLRLLSQISRIYKNRLALHIVQKYIKLYKKIFQLKQFLFYNNA</sequence>
<keyword evidence="1" id="KW-0812">Transmembrane</keyword>
<dbReference type="WBParaSite" id="SPAL_0000349250.1">
    <property type="protein sequence ID" value="SPAL_0000349250.1"/>
    <property type="gene ID" value="SPAL_0000349250"/>
</dbReference>
<evidence type="ECO:0000313" key="3">
    <source>
        <dbReference type="WBParaSite" id="SPAL_0000349250.1"/>
    </source>
</evidence>
<dbReference type="AlphaFoldDB" id="A0A0N5BBT7"/>
<proteinExistence type="predicted"/>
<organism evidence="2 3">
    <name type="scientific">Strongyloides papillosus</name>
    <name type="common">Intestinal threadworm</name>
    <dbReference type="NCBI Taxonomy" id="174720"/>
    <lineage>
        <taxon>Eukaryota</taxon>
        <taxon>Metazoa</taxon>
        <taxon>Ecdysozoa</taxon>
        <taxon>Nematoda</taxon>
        <taxon>Chromadorea</taxon>
        <taxon>Rhabditida</taxon>
        <taxon>Tylenchina</taxon>
        <taxon>Panagrolaimomorpha</taxon>
        <taxon>Strongyloidoidea</taxon>
        <taxon>Strongyloididae</taxon>
        <taxon>Strongyloides</taxon>
    </lineage>
</organism>
<evidence type="ECO:0000256" key="1">
    <source>
        <dbReference type="SAM" id="Phobius"/>
    </source>
</evidence>
<keyword evidence="2" id="KW-1185">Reference proteome</keyword>
<evidence type="ECO:0000313" key="2">
    <source>
        <dbReference type="Proteomes" id="UP000046392"/>
    </source>
</evidence>
<accession>A0A0N5BBT7</accession>
<keyword evidence="1" id="KW-0472">Membrane</keyword>
<feature type="transmembrane region" description="Helical" evidence="1">
    <location>
        <begin position="6"/>
        <end position="23"/>
    </location>
</feature>
<protein>
    <submittedName>
        <fullName evidence="3">Uncharacterized protein</fullName>
    </submittedName>
</protein>
<reference evidence="3" key="1">
    <citation type="submission" date="2017-02" db="UniProtKB">
        <authorList>
            <consortium name="WormBaseParasite"/>
        </authorList>
    </citation>
    <scope>IDENTIFICATION</scope>
</reference>